<feature type="domain" description="ZAD" evidence="3">
    <location>
        <begin position="5"/>
        <end position="74"/>
    </location>
</feature>
<organism evidence="4 5">
    <name type="scientific">Polypedilum vanderplanki</name>
    <name type="common">Sleeping chironomid midge</name>
    <dbReference type="NCBI Taxonomy" id="319348"/>
    <lineage>
        <taxon>Eukaryota</taxon>
        <taxon>Metazoa</taxon>
        <taxon>Ecdysozoa</taxon>
        <taxon>Arthropoda</taxon>
        <taxon>Hexapoda</taxon>
        <taxon>Insecta</taxon>
        <taxon>Pterygota</taxon>
        <taxon>Neoptera</taxon>
        <taxon>Endopterygota</taxon>
        <taxon>Diptera</taxon>
        <taxon>Nematocera</taxon>
        <taxon>Chironomoidea</taxon>
        <taxon>Chironomidae</taxon>
        <taxon>Chironominae</taxon>
        <taxon>Polypedilum</taxon>
        <taxon>Polypedilum</taxon>
    </lineage>
</organism>
<dbReference type="GO" id="GO:0005634">
    <property type="term" value="C:nucleus"/>
    <property type="evidence" value="ECO:0007669"/>
    <property type="project" value="InterPro"/>
</dbReference>
<reference evidence="4" key="1">
    <citation type="submission" date="2021-03" db="EMBL/GenBank/DDBJ databases">
        <title>Chromosome level genome of the anhydrobiotic midge Polypedilum vanderplanki.</title>
        <authorList>
            <person name="Yoshida Y."/>
            <person name="Kikawada T."/>
            <person name="Gusev O."/>
        </authorList>
    </citation>
    <scope>NUCLEOTIDE SEQUENCE</scope>
    <source>
        <strain evidence="4">NIAS01</strain>
        <tissue evidence="4">Whole body or cell culture</tissue>
    </source>
</reference>
<dbReference type="EMBL" id="JADBJN010000004">
    <property type="protein sequence ID" value="KAG5666429.1"/>
    <property type="molecule type" value="Genomic_DNA"/>
</dbReference>
<dbReference type="Proteomes" id="UP001107558">
    <property type="component" value="Chromosome 4"/>
</dbReference>
<evidence type="ECO:0000313" key="4">
    <source>
        <dbReference type="EMBL" id="KAG5666429.1"/>
    </source>
</evidence>
<feature type="compositionally biased region" description="Acidic residues" evidence="2">
    <location>
        <begin position="132"/>
        <end position="148"/>
    </location>
</feature>
<keyword evidence="5" id="KW-1185">Reference proteome</keyword>
<dbReference type="Gene3D" id="3.30.160.60">
    <property type="entry name" value="Classic Zinc Finger"/>
    <property type="match status" value="2"/>
</dbReference>
<feature type="binding site" evidence="1">
    <location>
        <position position="50"/>
    </location>
    <ligand>
        <name>Zn(2+)</name>
        <dbReference type="ChEBI" id="CHEBI:29105"/>
    </ligand>
</feature>
<evidence type="ECO:0000256" key="1">
    <source>
        <dbReference type="PROSITE-ProRule" id="PRU01263"/>
    </source>
</evidence>
<feature type="compositionally biased region" description="Basic and acidic residues" evidence="2">
    <location>
        <begin position="192"/>
        <end position="203"/>
    </location>
</feature>
<dbReference type="OrthoDB" id="10469736at2759"/>
<dbReference type="PROSITE" id="PS00028">
    <property type="entry name" value="ZINC_FINGER_C2H2_1"/>
    <property type="match status" value="1"/>
</dbReference>
<feature type="region of interest" description="Disordered" evidence="2">
    <location>
        <begin position="190"/>
        <end position="217"/>
    </location>
</feature>
<keyword evidence="1" id="KW-0863">Zinc-finger</keyword>
<dbReference type="SMART" id="SM00355">
    <property type="entry name" value="ZnF_C2H2"/>
    <property type="match status" value="3"/>
</dbReference>
<keyword evidence="1" id="KW-0479">Metal-binding</keyword>
<evidence type="ECO:0000313" key="5">
    <source>
        <dbReference type="Proteomes" id="UP001107558"/>
    </source>
</evidence>
<dbReference type="SUPFAM" id="SSF57716">
    <property type="entry name" value="Glucocorticoid receptor-like (DNA-binding domain)"/>
    <property type="match status" value="1"/>
</dbReference>
<dbReference type="PROSITE" id="PS51915">
    <property type="entry name" value="ZAD"/>
    <property type="match status" value="1"/>
</dbReference>
<name>A0A9J6B9R0_POLVA</name>
<dbReference type="SMART" id="SM00868">
    <property type="entry name" value="zf-AD"/>
    <property type="match status" value="1"/>
</dbReference>
<comment type="caution">
    <text evidence="4">The sequence shown here is derived from an EMBL/GenBank/DDBJ whole genome shotgun (WGS) entry which is preliminary data.</text>
</comment>
<gene>
    <name evidence="4" type="ORF">PVAND_014457</name>
</gene>
<dbReference type="InterPro" id="IPR013087">
    <property type="entry name" value="Znf_C2H2_type"/>
</dbReference>
<evidence type="ECO:0000259" key="3">
    <source>
        <dbReference type="PROSITE" id="PS51915"/>
    </source>
</evidence>
<protein>
    <recommendedName>
        <fullName evidence="3">ZAD domain-containing protein</fullName>
    </recommendedName>
</protein>
<feature type="binding site" evidence="1">
    <location>
        <position position="10"/>
    </location>
    <ligand>
        <name>Zn(2+)</name>
        <dbReference type="ChEBI" id="CHEBI:29105"/>
    </ligand>
</feature>
<dbReference type="GO" id="GO:0008270">
    <property type="term" value="F:zinc ion binding"/>
    <property type="evidence" value="ECO:0007669"/>
    <property type="project" value="UniProtKB-UniRule"/>
</dbReference>
<feature type="region of interest" description="Disordered" evidence="2">
    <location>
        <begin position="118"/>
        <end position="150"/>
    </location>
</feature>
<keyword evidence="1" id="KW-0862">Zinc</keyword>
<dbReference type="AlphaFoldDB" id="A0A9J6B9R0"/>
<proteinExistence type="predicted"/>
<feature type="binding site" evidence="1">
    <location>
        <position position="7"/>
    </location>
    <ligand>
        <name>Zn(2+)</name>
        <dbReference type="ChEBI" id="CHEBI:29105"/>
    </ligand>
</feature>
<feature type="binding site" evidence="1">
    <location>
        <position position="47"/>
    </location>
    <ligand>
        <name>Zn(2+)</name>
        <dbReference type="ChEBI" id="CHEBI:29105"/>
    </ligand>
</feature>
<evidence type="ECO:0000256" key="2">
    <source>
        <dbReference type="SAM" id="MobiDB-lite"/>
    </source>
</evidence>
<sequence length="389" mass="45379">MTTLTDCRFCLEKKRHVLEINNEIQNTFYLITQMKLNKLKNFSNSICFVCYKKLLAAHSYREMLVKIEEKLLCTFSVNTLSPLIHQLLSSTSTPQQHQVQQKQAKVIRSSEQNRTNFNNGFKKIKLSKQQSTDEEENENDQDDDDENGDNTNLLEEIVSFNAPDTSMLINEQDHEHDKQFALMSDVEINESQVKEEPSERSVVEIDESSNSQSQPTMLKPYKCNYPGCFSSSTTLIALKKHRRRNHGIRIQRPKIEQSLQEANVLYNQLVQASQGFKCKYCDLKLRNQRVLSRHIETVHKLAKFFCTIEGCNHASTRKDNYRLHLKNYHRNLPEEELKKHLDRTRDMKPVYVNQDWEGTDGENDEQSLNLNLGNDSWIQLPNFDNEIGC</sequence>
<dbReference type="InterPro" id="IPR012934">
    <property type="entry name" value="Znf_AD"/>
</dbReference>
<accession>A0A9J6B9R0</accession>